<dbReference type="PANTHER" id="PTHR11552:SF208">
    <property type="entry name" value="RE36204P-RELATED"/>
    <property type="match status" value="1"/>
</dbReference>
<dbReference type="GeneID" id="126891991"/>
<proteinExistence type="inferred from homology"/>
<dbReference type="SUPFAM" id="SSF51905">
    <property type="entry name" value="FAD/NAD(P)-binding domain"/>
    <property type="match status" value="1"/>
</dbReference>
<sequence length="625" mass="69681">MKTTYLILTVILALVLKSTTGEFYVFVGKVISFLIEFARLQTIFLPFYPETKIFTKTKPEYDFIVIGSGPSGAVVANRLTENPDVNVLLLENGYEPGLVADIPIIAGALEFSSYNYGYKSEPQEQFCRACTDNRMEWPHGKVLGGSSVMNYMIFVRGNAHDYDKWEEMGNPGWSYKNMLPFLKKMEDAHVEYSDTEYRGTGGHLSVSDVPYRTGIVDLFVNASQEAGHKYLDYNGRKQLGVSYIQATLRNGLRCSAEKAYIRPASIRSNLKIKVNSQVTKILINKKTKTAFGVEYLYRGKRYYVQAKKEVILSAGALNSPQVLMLSGVGPKGHLNELGIPIVKDLPVGEKMYDHATFPAIMFEVNQSIVLNAATGFFNPLNYIGVISDSGLFTSIGGVEAINYIKTKHSKDPDPGYPDVELLMIGGALSTDFGFVFRKIFNIPPKVYNKLFAPLENKYVYQVTPVLLHPESYGSIKLNKSNPEGAPLFYANYFSDPENHDIKTFIAGMRELQRINLMPSLQKVGAKLVDIPVPGCETYEFNSDDYWECALRSLIGSYYHQVATCKMGPSSDPEAVVNHLLQVHGIKNLRVIDTSIIPHPPSSHNVGPAYAIGEKGAEILKSHWNI</sequence>
<dbReference type="Proteomes" id="UP001652700">
    <property type="component" value="Unplaced"/>
</dbReference>
<comment type="similarity">
    <text evidence="1 2">Belongs to the GMC oxidoreductase family.</text>
</comment>
<evidence type="ECO:0000259" key="4">
    <source>
        <dbReference type="PROSITE" id="PS00624"/>
    </source>
</evidence>
<dbReference type="PIRSF" id="PIRSF000137">
    <property type="entry name" value="Alcohol_oxidase"/>
    <property type="match status" value="1"/>
</dbReference>
<dbReference type="RefSeq" id="XP_050517324.1">
    <property type="nucleotide sequence ID" value="XM_050661367.1"/>
</dbReference>
<dbReference type="PROSITE" id="PS00623">
    <property type="entry name" value="GMC_OXRED_1"/>
    <property type="match status" value="1"/>
</dbReference>
<evidence type="ECO:0000256" key="1">
    <source>
        <dbReference type="ARBA" id="ARBA00010790"/>
    </source>
</evidence>
<evidence type="ECO:0000313" key="5">
    <source>
        <dbReference type="EnsemblMetazoa" id="XP_050517324.1"/>
    </source>
</evidence>
<dbReference type="EnsemblMetazoa" id="XM_050661367.1">
    <property type="protein sequence ID" value="XP_050517324.1"/>
    <property type="gene ID" value="LOC126891991"/>
</dbReference>
<dbReference type="Pfam" id="PF00732">
    <property type="entry name" value="GMC_oxred_N"/>
    <property type="match status" value="1"/>
</dbReference>
<keyword evidence="2" id="KW-0285">Flavoprotein</keyword>
<evidence type="ECO:0000259" key="3">
    <source>
        <dbReference type="PROSITE" id="PS00623"/>
    </source>
</evidence>
<evidence type="ECO:0000256" key="2">
    <source>
        <dbReference type="RuleBase" id="RU003968"/>
    </source>
</evidence>
<evidence type="ECO:0000313" key="6">
    <source>
        <dbReference type="Proteomes" id="UP001652700"/>
    </source>
</evidence>
<dbReference type="InterPro" id="IPR007867">
    <property type="entry name" value="GMC_OxRtase_C"/>
</dbReference>
<dbReference type="PANTHER" id="PTHR11552">
    <property type="entry name" value="GLUCOSE-METHANOL-CHOLINE GMC OXIDOREDUCTASE"/>
    <property type="match status" value="1"/>
</dbReference>
<dbReference type="PROSITE" id="PS00624">
    <property type="entry name" value="GMC_OXRED_2"/>
    <property type="match status" value="1"/>
</dbReference>
<dbReference type="Gene3D" id="3.30.560.10">
    <property type="entry name" value="Glucose Oxidase, domain 3"/>
    <property type="match status" value="1"/>
</dbReference>
<dbReference type="InterPro" id="IPR036188">
    <property type="entry name" value="FAD/NAD-bd_sf"/>
</dbReference>
<name>A0ABM5L4F8_DIAVI</name>
<organism evidence="5 6">
    <name type="scientific">Diabrotica virgifera virgifera</name>
    <name type="common">western corn rootworm</name>
    <dbReference type="NCBI Taxonomy" id="50390"/>
    <lineage>
        <taxon>Eukaryota</taxon>
        <taxon>Metazoa</taxon>
        <taxon>Ecdysozoa</taxon>
        <taxon>Arthropoda</taxon>
        <taxon>Hexapoda</taxon>
        <taxon>Insecta</taxon>
        <taxon>Pterygota</taxon>
        <taxon>Neoptera</taxon>
        <taxon>Endopterygota</taxon>
        <taxon>Coleoptera</taxon>
        <taxon>Polyphaga</taxon>
        <taxon>Cucujiformia</taxon>
        <taxon>Chrysomeloidea</taxon>
        <taxon>Chrysomelidae</taxon>
        <taxon>Galerucinae</taxon>
        <taxon>Diabroticina</taxon>
        <taxon>Diabroticites</taxon>
        <taxon>Diabrotica</taxon>
    </lineage>
</organism>
<dbReference type="InterPro" id="IPR012132">
    <property type="entry name" value="GMC_OxRdtase"/>
</dbReference>
<keyword evidence="2" id="KW-0274">FAD</keyword>
<reference evidence="5" key="1">
    <citation type="submission" date="2025-05" db="UniProtKB">
        <authorList>
            <consortium name="EnsemblMetazoa"/>
        </authorList>
    </citation>
    <scope>IDENTIFICATION</scope>
</reference>
<feature type="domain" description="Glucose-methanol-choline oxidoreductase N-terminal" evidence="4">
    <location>
        <begin position="315"/>
        <end position="329"/>
    </location>
</feature>
<dbReference type="Gene3D" id="3.50.50.60">
    <property type="entry name" value="FAD/NAD(P)-binding domain"/>
    <property type="match status" value="1"/>
</dbReference>
<dbReference type="InterPro" id="IPR000172">
    <property type="entry name" value="GMC_OxRdtase_N"/>
</dbReference>
<accession>A0ABM5L4F8</accession>
<protein>
    <recommendedName>
        <fullName evidence="3 4">Glucose-methanol-choline oxidoreductase N-terminal domain-containing protein</fullName>
    </recommendedName>
</protein>
<dbReference type="Pfam" id="PF05199">
    <property type="entry name" value="GMC_oxred_C"/>
    <property type="match status" value="1"/>
</dbReference>
<feature type="domain" description="Glucose-methanol-choline oxidoreductase N-terminal" evidence="3">
    <location>
        <begin position="140"/>
        <end position="163"/>
    </location>
</feature>
<keyword evidence="6" id="KW-1185">Reference proteome</keyword>
<dbReference type="SUPFAM" id="SSF54373">
    <property type="entry name" value="FAD-linked reductases, C-terminal domain"/>
    <property type="match status" value="1"/>
</dbReference>